<comment type="caution">
    <text evidence="2">The sequence shown here is derived from an EMBL/GenBank/DDBJ whole genome shotgun (WGS) entry which is preliminary data.</text>
</comment>
<protein>
    <recommendedName>
        <fullName evidence="4">WD40 repeat domain-containing protein</fullName>
    </recommendedName>
</protein>
<dbReference type="OrthoDB" id="3542794at2"/>
<feature type="transmembrane region" description="Helical" evidence="1">
    <location>
        <begin position="43"/>
        <end position="62"/>
    </location>
</feature>
<dbReference type="EMBL" id="QGSV01000265">
    <property type="protein sequence ID" value="PWU45178.1"/>
    <property type="molecule type" value="Genomic_DNA"/>
</dbReference>
<keyword evidence="1" id="KW-0472">Membrane</keyword>
<evidence type="ECO:0008006" key="4">
    <source>
        <dbReference type="Google" id="ProtNLM"/>
    </source>
</evidence>
<evidence type="ECO:0000313" key="2">
    <source>
        <dbReference type="EMBL" id="PWU45178.1"/>
    </source>
</evidence>
<keyword evidence="3" id="KW-1185">Reference proteome</keyword>
<keyword evidence="1" id="KW-1133">Transmembrane helix</keyword>
<dbReference type="AlphaFoldDB" id="A0A317JXS7"/>
<name>A0A317JXS7_9ACTN</name>
<dbReference type="Proteomes" id="UP000245683">
    <property type="component" value="Unassembled WGS sequence"/>
</dbReference>
<sequence>MGSDLDEQLTWTLARAAEDAPMPGYDPLGAVRGRQRRRRRRRAGVAAVCAVAVATVAVLTGVRVTAPQPDPGPEYVFSPDRIPDFTDLPSPEKVWPNAVHRLPAALPDGSRYTVVAVLGDDRYLVARDIFNGEAAPSVFDTRAGTVTSLSTPAVSDGLANSRVLMAREVNGRVVWFVEGTRNNRPVREGFREAWVTPLGGGTPTRLAILPDGTAPRFNVAGDAIIWDQESRPSRAEGGGVRRVVRSVSLNGGEPADVPDSAGFVLANVGPWITDQLDGGTRTSGELRNVVTGQRLAWTANRRIQYLRCGPTWCTGRGSVDRVALQSLDGSDLVELPWTGELSPMNGGRLAVGQLEFPTATLHLIWDRTTGRAAGVKVPRPEGGPGYGWNNQLSDWEPEVLTVRSSDDELVVLDLGAIR</sequence>
<evidence type="ECO:0000256" key="1">
    <source>
        <dbReference type="SAM" id="Phobius"/>
    </source>
</evidence>
<evidence type="ECO:0000313" key="3">
    <source>
        <dbReference type="Proteomes" id="UP000245683"/>
    </source>
</evidence>
<accession>A0A317JXS7</accession>
<organism evidence="2 3">
    <name type="scientific">Micromonospora globispora</name>
    <dbReference type="NCBI Taxonomy" id="1450148"/>
    <lineage>
        <taxon>Bacteria</taxon>
        <taxon>Bacillati</taxon>
        <taxon>Actinomycetota</taxon>
        <taxon>Actinomycetes</taxon>
        <taxon>Micromonosporales</taxon>
        <taxon>Micromonosporaceae</taxon>
        <taxon>Micromonospora</taxon>
    </lineage>
</organism>
<proteinExistence type="predicted"/>
<keyword evidence="1" id="KW-0812">Transmembrane</keyword>
<dbReference type="RefSeq" id="WP_109946558.1">
    <property type="nucleotide sequence ID" value="NZ_QGSU01000326.1"/>
</dbReference>
<gene>
    <name evidence="2" type="ORF">DLJ46_22260</name>
</gene>
<reference evidence="3" key="1">
    <citation type="submission" date="2018-05" db="EMBL/GenBank/DDBJ databases">
        <title>Micromonospora globispora sp. nov. and Micromonospora rugosa sp. nov., isolated from marine sediment.</title>
        <authorList>
            <person name="Carro L."/>
            <person name="Aysel V."/>
            <person name="Cetin D."/>
            <person name="Igual J.M."/>
            <person name="Klenk H.-P."/>
            <person name="Trujillo M.E."/>
            <person name="Sahin N."/>
        </authorList>
    </citation>
    <scope>NUCLEOTIDE SEQUENCE [LARGE SCALE GENOMIC DNA]</scope>
    <source>
        <strain evidence="3">S2904</strain>
    </source>
</reference>